<comment type="caution">
    <text evidence="10">Lacks conserved residue(s) required for the propagation of feature annotation.</text>
</comment>
<comment type="similarity">
    <text evidence="2 10">Belongs to the transketolase family. DXPS subfamily.</text>
</comment>
<comment type="cofactor">
    <cofactor evidence="10">
        <name>Mg(2+)</name>
        <dbReference type="ChEBI" id="CHEBI:18420"/>
    </cofactor>
    <text evidence="10">Binds 1 Mg(2+) ion per subunit.</text>
</comment>
<dbReference type="HAMAP" id="MF_00315">
    <property type="entry name" value="DXP_synth"/>
    <property type="match status" value="1"/>
</dbReference>
<evidence type="ECO:0000256" key="2">
    <source>
        <dbReference type="ARBA" id="ARBA00011081"/>
    </source>
</evidence>
<reference evidence="12" key="1">
    <citation type="submission" date="2020-10" db="EMBL/GenBank/DDBJ databases">
        <authorList>
            <person name="Gilroy R."/>
        </authorList>
    </citation>
    <scope>NUCLEOTIDE SEQUENCE</scope>
    <source>
        <strain evidence="12">E3-2379</strain>
    </source>
</reference>
<dbReference type="FunFam" id="3.40.50.970:FF:000005">
    <property type="entry name" value="1-deoxy-D-xylulose-5-phosphate synthase"/>
    <property type="match status" value="1"/>
</dbReference>
<dbReference type="GO" id="GO:0000287">
    <property type="term" value="F:magnesium ion binding"/>
    <property type="evidence" value="ECO:0007669"/>
    <property type="project" value="UniProtKB-UniRule"/>
</dbReference>
<reference evidence="12" key="2">
    <citation type="journal article" date="2021" name="PeerJ">
        <title>Extensive microbial diversity within the chicken gut microbiome revealed by metagenomics and culture.</title>
        <authorList>
            <person name="Gilroy R."/>
            <person name="Ravi A."/>
            <person name="Getino M."/>
            <person name="Pursley I."/>
            <person name="Horton D.L."/>
            <person name="Alikhan N.F."/>
            <person name="Baker D."/>
            <person name="Gharbi K."/>
            <person name="Hall N."/>
            <person name="Watson M."/>
            <person name="Adriaenssens E.M."/>
            <person name="Foster-Nyarko E."/>
            <person name="Jarju S."/>
            <person name="Secka A."/>
            <person name="Antonio M."/>
            <person name="Oren A."/>
            <person name="Chaudhuri R.R."/>
            <person name="La Ragione R."/>
            <person name="Hildebrand F."/>
            <person name="Pallen M.J."/>
        </authorList>
    </citation>
    <scope>NUCLEOTIDE SEQUENCE</scope>
    <source>
        <strain evidence="12">E3-2379</strain>
    </source>
</reference>
<dbReference type="InterPro" id="IPR005477">
    <property type="entry name" value="Dxylulose-5-P_synthase"/>
</dbReference>
<dbReference type="Pfam" id="PF02780">
    <property type="entry name" value="Transketolase_C"/>
    <property type="match status" value="1"/>
</dbReference>
<gene>
    <name evidence="10" type="primary">dxs</name>
    <name evidence="12" type="ORF">IAC13_09455</name>
</gene>
<dbReference type="GO" id="GO:0016114">
    <property type="term" value="P:terpenoid biosynthetic process"/>
    <property type="evidence" value="ECO:0007669"/>
    <property type="project" value="UniProtKB-UniRule"/>
</dbReference>
<evidence type="ECO:0000256" key="4">
    <source>
        <dbReference type="ARBA" id="ARBA00022679"/>
    </source>
</evidence>
<evidence type="ECO:0000259" key="11">
    <source>
        <dbReference type="SMART" id="SM00861"/>
    </source>
</evidence>
<feature type="binding site" evidence="10">
    <location>
        <begin position="144"/>
        <end position="145"/>
    </location>
    <ligand>
        <name>thiamine diphosphate</name>
        <dbReference type="ChEBI" id="CHEBI:58937"/>
    </ligand>
</feature>
<evidence type="ECO:0000256" key="3">
    <source>
        <dbReference type="ARBA" id="ARBA00011738"/>
    </source>
</evidence>
<keyword evidence="8 10" id="KW-0786">Thiamine pyrophosphate</keyword>
<dbReference type="GO" id="GO:0009228">
    <property type="term" value="P:thiamine biosynthetic process"/>
    <property type="evidence" value="ECO:0007669"/>
    <property type="project" value="UniProtKB-UniRule"/>
</dbReference>
<keyword evidence="7 10" id="KW-0784">Thiamine biosynthesis</keyword>
<keyword evidence="4 10" id="KW-0808">Transferase</keyword>
<dbReference type="InterPro" id="IPR005475">
    <property type="entry name" value="Transketolase-like_Pyr-bd"/>
</dbReference>
<comment type="caution">
    <text evidence="12">The sequence shown here is derived from an EMBL/GenBank/DDBJ whole genome shotgun (WGS) entry which is preliminary data.</text>
</comment>
<dbReference type="EMBL" id="JADIML010000269">
    <property type="protein sequence ID" value="MBO8464144.1"/>
    <property type="molecule type" value="Genomic_DNA"/>
</dbReference>
<dbReference type="GO" id="GO:0030976">
    <property type="term" value="F:thiamine pyrophosphate binding"/>
    <property type="evidence" value="ECO:0007669"/>
    <property type="project" value="UniProtKB-UniRule"/>
</dbReference>
<dbReference type="Pfam" id="PF13292">
    <property type="entry name" value="DXP_synthase_N"/>
    <property type="match status" value="1"/>
</dbReference>
<dbReference type="CDD" id="cd02007">
    <property type="entry name" value="TPP_DXS"/>
    <property type="match status" value="1"/>
</dbReference>
<evidence type="ECO:0000313" key="13">
    <source>
        <dbReference type="Proteomes" id="UP000823618"/>
    </source>
</evidence>
<comment type="catalytic activity">
    <reaction evidence="10">
        <text>D-glyceraldehyde 3-phosphate + pyruvate + H(+) = 1-deoxy-D-xylulose 5-phosphate + CO2</text>
        <dbReference type="Rhea" id="RHEA:12605"/>
        <dbReference type="ChEBI" id="CHEBI:15361"/>
        <dbReference type="ChEBI" id="CHEBI:15378"/>
        <dbReference type="ChEBI" id="CHEBI:16526"/>
        <dbReference type="ChEBI" id="CHEBI:57792"/>
        <dbReference type="ChEBI" id="CHEBI:59776"/>
        <dbReference type="EC" id="2.2.1.7"/>
    </reaction>
</comment>
<evidence type="ECO:0000313" key="12">
    <source>
        <dbReference type="EMBL" id="MBO8464144.1"/>
    </source>
</evidence>
<dbReference type="EC" id="2.2.1.7" evidence="10"/>
<dbReference type="AlphaFoldDB" id="A0A9D9I177"/>
<proteinExistence type="inferred from homology"/>
<dbReference type="InterPro" id="IPR029061">
    <property type="entry name" value="THDP-binding"/>
</dbReference>
<evidence type="ECO:0000256" key="6">
    <source>
        <dbReference type="ARBA" id="ARBA00022842"/>
    </source>
</evidence>
<dbReference type="SUPFAM" id="SSF52922">
    <property type="entry name" value="TK C-terminal domain-like"/>
    <property type="match status" value="1"/>
</dbReference>
<dbReference type="Pfam" id="PF02779">
    <property type="entry name" value="Transket_pyr"/>
    <property type="match status" value="1"/>
</dbReference>
<feature type="binding site" evidence="10">
    <location>
        <position position="172"/>
    </location>
    <ligand>
        <name>Mg(2+)</name>
        <dbReference type="ChEBI" id="CHEBI:18420"/>
    </ligand>
</feature>
<dbReference type="InterPro" id="IPR049557">
    <property type="entry name" value="Transketolase_CS"/>
</dbReference>
<protein>
    <recommendedName>
        <fullName evidence="10">1-deoxy-D-xylulose-5-phosphate synthase</fullName>
        <ecNumber evidence="10">2.2.1.7</ecNumber>
    </recommendedName>
    <alternativeName>
        <fullName evidence="10">1-deoxyxylulose-5-phosphate synthase</fullName>
        <shortName evidence="10">DXP synthase</shortName>
        <shortName evidence="10">DXPS</shortName>
    </alternativeName>
</protein>
<dbReference type="Gene3D" id="3.40.50.970">
    <property type="match status" value="2"/>
</dbReference>
<dbReference type="GO" id="GO:0008661">
    <property type="term" value="F:1-deoxy-D-xylulose-5-phosphate synthase activity"/>
    <property type="evidence" value="ECO:0007669"/>
    <property type="project" value="UniProtKB-UniRule"/>
</dbReference>
<dbReference type="PROSITE" id="PS00801">
    <property type="entry name" value="TRANSKETOLASE_1"/>
    <property type="match status" value="1"/>
</dbReference>
<dbReference type="NCBIfam" id="TIGR00204">
    <property type="entry name" value="dxs"/>
    <property type="match status" value="1"/>
</dbReference>
<comment type="function">
    <text evidence="10">Catalyzes the acyloin condensation reaction between C atoms 2 and 3 of pyruvate and glyceraldehyde 3-phosphate to yield 1-deoxy-D-xylulose-5-phosphate (DXP).</text>
</comment>
<evidence type="ECO:0000256" key="5">
    <source>
        <dbReference type="ARBA" id="ARBA00022723"/>
    </source>
</evidence>
<keyword evidence="5 10" id="KW-0479">Metal-binding</keyword>
<comment type="cofactor">
    <cofactor evidence="10">
        <name>thiamine diphosphate</name>
        <dbReference type="ChEBI" id="CHEBI:58937"/>
    </cofactor>
    <text evidence="10">Binds 1 thiamine pyrophosphate per subunit.</text>
</comment>
<dbReference type="InterPro" id="IPR009014">
    <property type="entry name" value="Transketo_C/PFOR_II"/>
</dbReference>
<evidence type="ECO:0000256" key="9">
    <source>
        <dbReference type="ARBA" id="ARBA00023229"/>
    </source>
</evidence>
<keyword evidence="9 10" id="KW-0414">Isoprene biosynthesis</keyword>
<feature type="binding site" evidence="10">
    <location>
        <position position="172"/>
    </location>
    <ligand>
        <name>thiamine diphosphate</name>
        <dbReference type="ChEBI" id="CHEBI:58937"/>
    </ligand>
</feature>
<dbReference type="Proteomes" id="UP000823618">
    <property type="component" value="Unassembled WGS sequence"/>
</dbReference>
<evidence type="ECO:0000256" key="7">
    <source>
        <dbReference type="ARBA" id="ARBA00022977"/>
    </source>
</evidence>
<dbReference type="GO" id="GO:0019288">
    <property type="term" value="P:isopentenyl diphosphate biosynthetic process, methylerythritol 4-phosphate pathway"/>
    <property type="evidence" value="ECO:0007669"/>
    <property type="project" value="TreeGrafter"/>
</dbReference>
<feature type="binding site" evidence="10">
    <location>
        <position position="143"/>
    </location>
    <ligand>
        <name>Mg(2+)</name>
        <dbReference type="ChEBI" id="CHEBI:18420"/>
    </ligand>
</feature>
<dbReference type="GO" id="GO:0005829">
    <property type="term" value="C:cytosol"/>
    <property type="evidence" value="ECO:0007669"/>
    <property type="project" value="TreeGrafter"/>
</dbReference>
<dbReference type="SMART" id="SM00861">
    <property type="entry name" value="Transket_pyr"/>
    <property type="match status" value="1"/>
</dbReference>
<feature type="domain" description="Transketolase-like pyrimidine-binding" evidence="11">
    <location>
        <begin position="314"/>
        <end position="479"/>
    </location>
</feature>
<accession>A0A9D9I177</accession>
<keyword evidence="6 10" id="KW-0460">Magnesium</keyword>
<dbReference type="NCBIfam" id="NF003933">
    <property type="entry name" value="PRK05444.2-2"/>
    <property type="match status" value="1"/>
</dbReference>
<dbReference type="CDD" id="cd07033">
    <property type="entry name" value="TPP_PYR_DXS_TK_like"/>
    <property type="match status" value="1"/>
</dbReference>
<dbReference type="PANTHER" id="PTHR43322">
    <property type="entry name" value="1-D-DEOXYXYLULOSE 5-PHOSPHATE SYNTHASE-RELATED"/>
    <property type="match status" value="1"/>
</dbReference>
<feature type="binding site" evidence="10">
    <location>
        <position position="284"/>
    </location>
    <ligand>
        <name>thiamine diphosphate</name>
        <dbReference type="ChEBI" id="CHEBI:58937"/>
    </ligand>
</feature>
<feature type="binding site" evidence="10">
    <location>
        <position position="71"/>
    </location>
    <ligand>
        <name>thiamine diphosphate</name>
        <dbReference type="ChEBI" id="CHEBI:58937"/>
    </ligand>
</feature>
<sequence length="624" mass="69205">MLEKINQVNDIKKITPEEYPILAEEIRQFLLEHISNNGGHLGSNLGVVELTMALHLALDFPKDKLIFDVGHQCYTHKILTGRKEGFENLRQFGGRSGFPKPNEDETDLVIGGHGSTSISSALGFATAREIRGTDETIVAVIGDGALSGGMAYEALNNVGRLKKNFIIVLNDNNMSISENVGNMSKYLNHLRVGHAYHDLKENVKKALMSIPKIGVELTEAIQRYKKGLKQIILPPGMWFEEMGLTYIGPIDGHNVKMLKETIEAVKEIDAPILLHVMTKKGYGYPIAEKYPEKFHGVSAFDLETGKPKKKKEKADYTDVFANQLVKLSKEREDVVAISAAMPSGTGLVRFQKEYPDRFFDVGIAEEHAVTFAGGLAAAGMKPVIAIYSTFFQRAYDQMIHDICIQKLPVVFAVDRSGLVGADGETHQGIFDTSYLTSIPNMTVMAPKNRYELTEMLKFALDYQDGPIALKYPRGTAYTGLKEKLAPIQIGKSEVLEQGDGSVVIFAVGSMVEEANRTIEQLREQNILATLVNVRFVSPIDKHCILEQAKTHKLVITMEETVEQGSFGQKVATLLMQEGITCGFLNFAIPDIFVQHGSPNVLKEHMGLTADKMTEKIEKEINKMR</sequence>
<feature type="binding site" evidence="10">
    <location>
        <position position="365"/>
    </location>
    <ligand>
        <name>thiamine diphosphate</name>
        <dbReference type="ChEBI" id="CHEBI:58937"/>
    </ligand>
</feature>
<evidence type="ECO:0000256" key="10">
    <source>
        <dbReference type="HAMAP-Rule" id="MF_00315"/>
    </source>
</evidence>
<organism evidence="12 13">
    <name type="scientific">Candidatus Scybalomonas excrementavium</name>
    <dbReference type="NCBI Taxonomy" id="2840943"/>
    <lineage>
        <taxon>Bacteria</taxon>
        <taxon>Bacillati</taxon>
        <taxon>Bacillota</taxon>
        <taxon>Clostridia</taxon>
        <taxon>Lachnospirales</taxon>
        <taxon>Lachnospiraceae</taxon>
        <taxon>Lachnospiraceae incertae sedis</taxon>
        <taxon>Candidatus Scybalomonas</taxon>
    </lineage>
</organism>
<comment type="subunit">
    <text evidence="3 10">Homodimer.</text>
</comment>
<name>A0A9D9I177_9FIRM</name>
<dbReference type="Gene3D" id="3.40.50.920">
    <property type="match status" value="1"/>
</dbReference>
<dbReference type="PANTHER" id="PTHR43322:SF5">
    <property type="entry name" value="1-DEOXY-D-XYLULOSE-5-PHOSPHATE SYNTHASE, CHLOROPLASTIC"/>
    <property type="match status" value="1"/>
</dbReference>
<dbReference type="SUPFAM" id="SSF52518">
    <property type="entry name" value="Thiamin diphosphate-binding fold (THDP-binding)"/>
    <property type="match status" value="2"/>
</dbReference>
<dbReference type="InterPro" id="IPR033248">
    <property type="entry name" value="Transketolase_C"/>
</dbReference>
<comment type="pathway">
    <text evidence="1 10">Metabolic intermediate biosynthesis; 1-deoxy-D-xylulose 5-phosphate biosynthesis; 1-deoxy-D-xylulose 5-phosphate from D-glyceraldehyde 3-phosphate and pyruvate: step 1/1.</text>
</comment>
<evidence type="ECO:0000256" key="8">
    <source>
        <dbReference type="ARBA" id="ARBA00023052"/>
    </source>
</evidence>
<evidence type="ECO:0000256" key="1">
    <source>
        <dbReference type="ARBA" id="ARBA00004980"/>
    </source>
</evidence>